<dbReference type="Proteomes" id="UP000023152">
    <property type="component" value="Unassembled WGS sequence"/>
</dbReference>
<dbReference type="AlphaFoldDB" id="X6NKA4"/>
<feature type="transmembrane region" description="Helical" evidence="1">
    <location>
        <begin position="265"/>
        <end position="286"/>
    </location>
</feature>
<comment type="caution">
    <text evidence="2">The sequence shown here is derived from an EMBL/GenBank/DDBJ whole genome shotgun (WGS) entry which is preliminary data.</text>
</comment>
<feature type="transmembrane region" description="Helical" evidence="1">
    <location>
        <begin position="62"/>
        <end position="82"/>
    </location>
</feature>
<feature type="transmembrane region" description="Helical" evidence="1">
    <location>
        <begin position="390"/>
        <end position="412"/>
    </location>
</feature>
<name>X6NKA4_RETFI</name>
<feature type="transmembrane region" description="Helical" evidence="1">
    <location>
        <begin position="94"/>
        <end position="117"/>
    </location>
</feature>
<keyword evidence="1" id="KW-0472">Membrane</keyword>
<evidence type="ECO:0000256" key="1">
    <source>
        <dbReference type="SAM" id="Phobius"/>
    </source>
</evidence>
<feature type="transmembrane region" description="Helical" evidence="1">
    <location>
        <begin position="18"/>
        <end position="35"/>
    </location>
</feature>
<keyword evidence="3" id="KW-1185">Reference proteome</keyword>
<feature type="transmembrane region" description="Helical" evidence="1">
    <location>
        <begin position="129"/>
        <end position="155"/>
    </location>
</feature>
<sequence>AFIAGIPESISLLAQNSVMYLVCGIVMSVLLLVLYNEGMVRVMVTSIDGDSHDVFEHCSLFVYYYLITLVPMTIFFNLRNYLETVSSRFVTDCMVMLPCVIVSTAVEVVILCMYHFALGQEGSEQDRALVYKAMIVAYVVSQVCLSVLMVLIMIVARGGNLCHYLCYYQWKWGHDSTHPTSSSSSVNPHYAQHARDGEHHALIALTIIYNNNNNNNNNSNSMWWMKMRVLWKNGLQSCCDIMHADFVIAETMGLICIFYDMKCFIAFYVLLFSYKVLCLFLSPFGLTCKNVVVRTLRHPMQVINYGKWSWSASMVLSFTAAITICIIVYCSTDGIFHLYVSGPRAGNTVAQTIATYVKNNIIFMLGCLMSDSLKYTLLGGMIALEKKQLIIFKFAICFCCFLAAIWTPLITAESQNKSFVIKTIWCCLCAASVTYNVVLAIAFYYWVFLHWPIEKSQFDSREKERTNQLSTKKKDLKKQIQCIETGALARIV</sequence>
<accession>X6NKA4</accession>
<dbReference type="EMBL" id="ASPP01008277">
    <property type="protein sequence ID" value="ETO25797.1"/>
    <property type="molecule type" value="Genomic_DNA"/>
</dbReference>
<keyword evidence="1" id="KW-0812">Transmembrane</keyword>
<feature type="transmembrane region" description="Helical" evidence="1">
    <location>
        <begin position="424"/>
        <end position="447"/>
    </location>
</feature>
<gene>
    <name evidence="2" type="ORF">RFI_11340</name>
</gene>
<protein>
    <submittedName>
        <fullName evidence="2">Uncharacterized protein</fullName>
    </submittedName>
</protein>
<feature type="non-terminal residue" evidence="2">
    <location>
        <position position="492"/>
    </location>
</feature>
<reference evidence="2 3" key="1">
    <citation type="journal article" date="2013" name="Curr. Biol.">
        <title>The Genome of the Foraminiferan Reticulomyxa filosa.</title>
        <authorList>
            <person name="Glockner G."/>
            <person name="Hulsmann N."/>
            <person name="Schleicher M."/>
            <person name="Noegel A.A."/>
            <person name="Eichinger L."/>
            <person name="Gallinger C."/>
            <person name="Pawlowski J."/>
            <person name="Sierra R."/>
            <person name="Euteneuer U."/>
            <person name="Pillet L."/>
            <person name="Moustafa A."/>
            <person name="Platzer M."/>
            <person name="Groth M."/>
            <person name="Szafranski K."/>
            <person name="Schliwa M."/>
        </authorList>
    </citation>
    <scope>NUCLEOTIDE SEQUENCE [LARGE SCALE GENOMIC DNA]</scope>
</reference>
<evidence type="ECO:0000313" key="2">
    <source>
        <dbReference type="EMBL" id="ETO25797.1"/>
    </source>
</evidence>
<evidence type="ECO:0000313" key="3">
    <source>
        <dbReference type="Proteomes" id="UP000023152"/>
    </source>
</evidence>
<feature type="transmembrane region" description="Helical" evidence="1">
    <location>
        <begin position="361"/>
        <end position="384"/>
    </location>
</feature>
<feature type="non-terminal residue" evidence="2">
    <location>
        <position position="1"/>
    </location>
</feature>
<keyword evidence="1" id="KW-1133">Transmembrane helix</keyword>
<organism evidence="2 3">
    <name type="scientific">Reticulomyxa filosa</name>
    <dbReference type="NCBI Taxonomy" id="46433"/>
    <lineage>
        <taxon>Eukaryota</taxon>
        <taxon>Sar</taxon>
        <taxon>Rhizaria</taxon>
        <taxon>Retaria</taxon>
        <taxon>Foraminifera</taxon>
        <taxon>Monothalamids</taxon>
        <taxon>Reticulomyxidae</taxon>
        <taxon>Reticulomyxa</taxon>
    </lineage>
</organism>
<proteinExistence type="predicted"/>
<feature type="transmembrane region" description="Helical" evidence="1">
    <location>
        <begin position="315"/>
        <end position="340"/>
    </location>
</feature>